<protein>
    <recommendedName>
        <fullName evidence="7">Putative NAD(P)H nitroreductase</fullName>
        <ecNumber evidence="7">1.-.-.-</ecNumber>
    </recommendedName>
</protein>
<evidence type="ECO:0000259" key="9">
    <source>
        <dbReference type="Pfam" id="PF00881"/>
    </source>
</evidence>
<feature type="binding site" evidence="8">
    <location>
        <position position="40"/>
    </location>
    <ligand>
        <name>FMN</name>
        <dbReference type="ChEBI" id="CHEBI:58210"/>
        <note>ligand shared between dimeric partners</note>
    </ligand>
</feature>
<feature type="binding site" description="in other chain" evidence="8">
    <location>
        <begin position="134"/>
        <end position="136"/>
    </location>
    <ligand>
        <name>FMN</name>
        <dbReference type="ChEBI" id="CHEBI:58210"/>
        <note>ligand shared between dimeric partners</note>
    </ligand>
</feature>
<evidence type="ECO:0000256" key="4">
    <source>
        <dbReference type="ARBA" id="ARBA00022857"/>
    </source>
</evidence>
<dbReference type="PIRSF" id="PIRSF000232">
    <property type="entry name" value="YdjA"/>
    <property type="match status" value="1"/>
</dbReference>
<evidence type="ECO:0000256" key="5">
    <source>
        <dbReference type="ARBA" id="ARBA00023002"/>
    </source>
</evidence>
<evidence type="ECO:0000256" key="6">
    <source>
        <dbReference type="ARBA" id="ARBA00023027"/>
    </source>
</evidence>
<dbReference type="InterPro" id="IPR029479">
    <property type="entry name" value="Nitroreductase"/>
</dbReference>
<dbReference type="GO" id="GO:0016491">
    <property type="term" value="F:oxidoreductase activity"/>
    <property type="evidence" value="ECO:0007669"/>
    <property type="project" value="UniProtKB-UniRule"/>
</dbReference>
<dbReference type="Gene3D" id="3.40.109.10">
    <property type="entry name" value="NADH Oxidase"/>
    <property type="match status" value="1"/>
</dbReference>
<feature type="binding site" evidence="8">
    <location>
        <position position="36"/>
    </location>
    <ligand>
        <name>FMN</name>
        <dbReference type="ChEBI" id="CHEBI:58210"/>
        <note>ligand shared between dimeric partners</note>
    </ligand>
</feature>
<dbReference type="EC" id="1.-.-.-" evidence="7"/>
<dbReference type="AlphaFoldDB" id="A0A0S2KF76"/>
<keyword evidence="6 7" id="KW-0520">NAD</keyword>
<dbReference type="KEGG" id="pspi:PS2015_2053"/>
<organism evidence="10 11">
    <name type="scientific">Pseudohongiella spirulinae</name>
    <dbReference type="NCBI Taxonomy" id="1249552"/>
    <lineage>
        <taxon>Bacteria</taxon>
        <taxon>Pseudomonadati</taxon>
        <taxon>Pseudomonadota</taxon>
        <taxon>Gammaproteobacteria</taxon>
        <taxon>Pseudomonadales</taxon>
        <taxon>Pseudohongiellaceae</taxon>
        <taxon>Pseudohongiella</taxon>
    </lineage>
</organism>
<dbReference type="InterPro" id="IPR026021">
    <property type="entry name" value="YdjA-like"/>
</dbReference>
<evidence type="ECO:0000313" key="11">
    <source>
        <dbReference type="Proteomes" id="UP000065641"/>
    </source>
</evidence>
<dbReference type="RefSeq" id="WP_058022158.1">
    <property type="nucleotide sequence ID" value="NZ_CP013189.1"/>
</dbReference>
<dbReference type="PANTHER" id="PTHR43821:SF1">
    <property type="entry name" value="NAD(P)H NITROREDUCTASE YDJA-RELATED"/>
    <property type="match status" value="1"/>
</dbReference>
<evidence type="ECO:0000313" key="10">
    <source>
        <dbReference type="EMBL" id="ALO46692.1"/>
    </source>
</evidence>
<dbReference type="CDD" id="cd02135">
    <property type="entry name" value="YdjA-like"/>
    <property type="match status" value="1"/>
</dbReference>
<comment type="similarity">
    <text evidence="1 7">Belongs to the nitroreductase family.</text>
</comment>
<accession>A0A0S2KF76</accession>
<dbReference type="PANTHER" id="PTHR43821">
    <property type="entry name" value="NAD(P)H NITROREDUCTASE YDJA-RELATED"/>
    <property type="match status" value="1"/>
</dbReference>
<sequence>MNDLLEKLHNRVSAPRLTGPEPDASQLDAIYRAALRAADHALLRPWRFLVIKGDARYRLGDLWAKACHLDNCEISPEELQAQRNKLLRAPIIIVGIVSPKEHPKVPVTEQHLSAGAALQNMLNAAHALDLGAIWRTGPMAEHPLVLEGLGLQPHEAIIGFLYLGQVDGPRRPLRPEPTTPYFQEW</sequence>
<evidence type="ECO:0000256" key="8">
    <source>
        <dbReference type="PIRSR" id="PIRSR000232-1"/>
    </source>
</evidence>
<name>A0A0S2KF76_9GAMM</name>
<keyword evidence="4 7" id="KW-0521">NADP</keyword>
<keyword evidence="11" id="KW-1185">Reference proteome</keyword>
<evidence type="ECO:0000256" key="7">
    <source>
        <dbReference type="PIRNR" id="PIRNR000232"/>
    </source>
</evidence>
<keyword evidence="5 7" id="KW-0560">Oxidoreductase</keyword>
<reference evidence="10 11" key="1">
    <citation type="submission" date="2015-11" db="EMBL/GenBank/DDBJ databases">
        <authorList>
            <person name="Zhang Y."/>
            <person name="Guo Z."/>
        </authorList>
    </citation>
    <scope>NUCLEOTIDE SEQUENCE [LARGE SCALE GENOMIC DNA]</scope>
    <source>
        <strain evidence="10 11">KCTC 32221</strain>
    </source>
</reference>
<dbReference type="InterPro" id="IPR052530">
    <property type="entry name" value="NAD(P)H_nitroreductase"/>
</dbReference>
<keyword evidence="3 7" id="KW-0288">FMN</keyword>
<evidence type="ECO:0000256" key="3">
    <source>
        <dbReference type="ARBA" id="ARBA00022643"/>
    </source>
</evidence>
<dbReference type="OrthoDB" id="9804207at2"/>
<dbReference type="SUPFAM" id="SSF55469">
    <property type="entry name" value="FMN-dependent nitroreductase-like"/>
    <property type="match status" value="1"/>
</dbReference>
<comment type="cofactor">
    <cofactor evidence="8">
        <name>FMN</name>
        <dbReference type="ChEBI" id="CHEBI:58210"/>
    </cofactor>
    <text evidence="8">Binds 1 FMN per subunit.</text>
</comment>
<keyword evidence="2 7" id="KW-0285">Flavoprotein</keyword>
<evidence type="ECO:0000256" key="2">
    <source>
        <dbReference type="ARBA" id="ARBA00022630"/>
    </source>
</evidence>
<dbReference type="EMBL" id="CP013189">
    <property type="protein sequence ID" value="ALO46692.1"/>
    <property type="molecule type" value="Genomic_DNA"/>
</dbReference>
<dbReference type="InterPro" id="IPR000415">
    <property type="entry name" value="Nitroreductase-like"/>
</dbReference>
<feature type="domain" description="Nitroreductase" evidence="9">
    <location>
        <begin position="21"/>
        <end position="164"/>
    </location>
</feature>
<dbReference type="STRING" id="1249552.PS2015_2053"/>
<evidence type="ECO:0000256" key="1">
    <source>
        <dbReference type="ARBA" id="ARBA00007118"/>
    </source>
</evidence>
<dbReference type="PATRIC" id="fig|1249552.3.peg.2064"/>
<dbReference type="Proteomes" id="UP000065641">
    <property type="component" value="Chromosome"/>
</dbReference>
<proteinExistence type="inferred from homology"/>
<gene>
    <name evidence="10" type="ORF">PS2015_2053</name>
</gene>
<feature type="binding site" description="in other chain" evidence="8">
    <location>
        <begin position="11"/>
        <end position="13"/>
    </location>
    <ligand>
        <name>FMN</name>
        <dbReference type="ChEBI" id="CHEBI:58210"/>
        <note>ligand shared between dimeric partners</note>
    </ligand>
</feature>
<dbReference type="Pfam" id="PF00881">
    <property type="entry name" value="Nitroreductase"/>
    <property type="match status" value="1"/>
</dbReference>